<dbReference type="PROSITE" id="PS00138">
    <property type="entry name" value="SUBTILASE_SER"/>
    <property type="match status" value="1"/>
</dbReference>
<sequence length="306" mass="33112">MNIVELYPIHTTEHSERFSPNIVQIGAHHKWRKGVTGKNIVVAIIDTGVDESHPYLSGRVIGGYNFTEDYNGNIGHFQDNNGHGTHVAGIIAGRFHTEHAVSGVAPDARLLALKVLDSSGAGSVDFLIEAIYYALDWRGPGGERVNVINLSLGVKNDDPLLHEAVKEAFHANIPIVTAAGNYGDGNHHSHEFLYPGAYKEVIQVGAMTAIGEVARFSNTNEEIDIYAPGVAIQSTHLKGKYITLSGTSMATPHVSGALALLIEEQMQMKAKPSPIFKSLCRHTKPMVIENENISGCGALYLGPQEF</sequence>
<dbReference type="Pfam" id="PF00082">
    <property type="entry name" value="Peptidase_S8"/>
    <property type="match status" value="1"/>
</dbReference>
<gene>
    <name evidence="8" type="ORF">D1970_17670</name>
</gene>
<proteinExistence type="inferred from homology"/>
<organism evidence="8 9">
    <name type="scientific">Mesobacillus zeae</name>
    <dbReference type="NCBI Taxonomy" id="1917180"/>
    <lineage>
        <taxon>Bacteria</taxon>
        <taxon>Bacillati</taxon>
        <taxon>Bacillota</taxon>
        <taxon>Bacilli</taxon>
        <taxon>Bacillales</taxon>
        <taxon>Bacillaceae</taxon>
        <taxon>Mesobacillus</taxon>
    </lineage>
</organism>
<dbReference type="InterPro" id="IPR051048">
    <property type="entry name" value="Peptidase_S8/S53_subtilisin"/>
</dbReference>
<dbReference type="AlphaFoldDB" id="A0A398B4N3"/>
<evidence type="ECO:0000256" key="4">
    <source>
        <dbReference type="ARBA" id="ARBA00022825"/>
    </source>
</evidence>
<dbReference type="InterPro" id="IPR022398">
    <property type="entry name" value="Peptidase_S8_His-AS"/>
</dbReference>
<dbReference type="EMBL" id="QWVT01000030">
    <property type="protein sequence ID" value="RID82920.1"/>
    <property type="molecule type" value="Genomic_DNA"/>
</dbReference>
<feature type="active site" description="Charge relay system" evidence="5">
    <location>
        <position position="248"/>
    </location>
</feature>
<dbReference type="InterPro" id="IPR000209">
    <property type="entry name" value="Peptidase_S8/S53_dom"/>
</dbReference>
<dbReference type="InterPro" id="IPR023827">
    <property type="entry name" value="Peptidase_S8_Asp-AS"/>
</dbReference>
<dbReference type="RefSeq" id="WP_119114191.1">
    <property type="nucleotide sequence ID" value="NZ_CBCSEO010000027.1"/>
</dbReference>
<keyword evidence="2 5" id="KW-0645">Protease</keyword>
<dbReference type="InterPro" id="IPR036852">
    <property type="entry name" value="Peptidase_S8/S53_dom_sf"/>
</dbReference>
<protein>
    <recommendedName>
        <fullName evidence="7">Peptidase S8/S53 domain-containing protein</fullName>
    </recommendedName>
</protein>
<keyword evidence="4 5" id="KW-0720">Serine protease</keyword>
<reference evidence="8 9" key="1">
    <citation type="submission" date="2018-08" db="EMBL/GenBank/DDBJ databases">
        <title>Bacillus jemisoniae sp. nov., Bacillus chryseoplanitiae sp. nov., Bacillus resnikiae sp. nov., and Bacillus frankliniae sp. nov., isolated from Viking spacecraft and associated surfaces.</title>
        <authorList>
            <person name="Seuylemezian A."/>
            <person name="Vaishampayan P."/>
        </authorList>
    </citation>
    <scope>NUCLEOTIDE SEQUENCE [LARGE SCALE GENOMIC DNA]</scope>
    <source>
        <strain evidence="8 9">JJ-247</strain>
    </source>
</reference>
<dbReference type="InterPro" id="IPR023828">
    <property type="entry name" value="Peptidase_S8_Ser-AS"/>
</dbReference>
<evidence type="ECO:0000256" key="3">
    <source>
        <dbReference type="ARBA" id="ARBA00022801"/>
    </source>
</evidence>
<dbReference type="PRINTS" id="PR00723">
    <property type="entry name" value="SUBTILISIN"/>
</dbReference>
<dbReference type="PROSITE" id="PS00136">
    <property type="entry name" value="SUBTILASE_ASP"/>
    <property type="match status" value="1"/>
</dbReference>
<dbReference type="Gene3D" id="3.40.50.200">
    <property type="entry name" value="Peptidase S8/S53 domain"/>
    <property type="match status" value="1"/>
</dbReference>
<dbReference type="SUPFAM" id="SSF52743">
    <property type="entry name" value="Subtilisin-like"/>
    <property type="match status" value="1"/>
</dbReference>
<feature type="active site" description="Charge relay system" evidence="5">
    <location>
        <position position="46"/>
    </location>
</feature>
<evidence type="ECO:0000256" key="6">
    <source>
        <dbReference type="RuleBase" id="RU003355"/>
    </source>
</evidence>
<evidence type="ECO:0000313" key="8">
    <source>
        <dbReference type="EMBL" id="RID82920.1"/>
    </source>
</evidence>
<dbReference type="PROSITE" id="PS00137">
    <property type="entry name" value="SUBTILASE_HIS"/>
    <property type="match status" value="1"/>
</dbReference>
<comment type="caution">
    <text evidence="8">The sequence shown here is derived from an EMBL/GenBank/DDBJ whole genome shotgun (WGS) entry which is preliminary data.</text>
</comment>
<dbReference type="PROSITE" id="PS51892">
    <property type="entry name" value="SUBTILASE"/>
    <property type="match status" value="1"/>
</dbReference>
<comment type="similarity">
    <text evidence="1 5 6">Belongs to the peptidase S8 family.</text>
</comment>
<dbReference type="InterPro" id="IPR034202">
    <property type="entry name" value="Subtilisin_Carlsberg-like"/>
</dbReference>
<accession>A0A398B4N3</accession>
<dbReference type="OrthoDB" id="9798386at2"/>
<dbReference type="Proteomes" id="UP000265816">
    <property type="component" value="Unassembled WGS sequence"/>
</dbReference>
<evidence type="ECO:0000256" key="5">
    <source>
        <dbReference type="PROSITE-ProRule" id="PRU01240"/>
    </source>
</evidence>
<feature type="active site" description="Charge relay system" evidence="5">
    <location>
        <position position="83"/>
    </location>
</feature>
<keyword evidence="3 5" id="KW-0378">Hydrolase</keyword>
<dbReference type="GO" id="GO:0006508">
    <property type="term" value="P:proteolysis"/>
    <property type="evidence" value="ECO:0007669"/>
    <property type="project" value="UniProtKB-KW"/>
</dbReference>
<evidence type="ECO:0000256" key="1">
    <source>
        <dbReference type="ARBA" id="ARBA00011073"/>
    </source>
</evidence>
<keyword evidence="9" id="KW-1185">Reference proteome</keyword>
<dbReference type="PANTHER" id="PTHR43399:SF4">
    <property type="entry name" value="CELL WALL-ASSOCIATED PROTEASE"/>
    <property type="match status" value="1"/>
</dbReference>
<evidence type="ECO:0000313" key="9">
    <source>
        <dbReference type="Proteomes" id="UP000265816"/>
    </source>
</evidence>
<evidence type="ECO:0000256" key="2">
    <source>
        <dbReference type="ARBA" id="ARBA00022670"/>
    </source>
</evidence>
<name>A0A398B4N3_9BACI</name>
<dbReference type="InterPro" id="IPR015500">
    <property type="entry name" value="Peptidase_S8_subtilisin-rel"/>
</dbReference>
<evidence type="ECO:0000259" key="7">
    <source>
        <dbReference type="Pfam" id="PF00082"/>
    </source>
</evidence>
<dbReference type="CDD" id="cd07477">
    <property type="entry name" value="Peptidases_S8_Subtilisin_subset"/>
    <property type="match status" value="1"/>
</dbReference>
<dbReference type="PANTHER" id="PTHR43399">
    <property type="entry name" value="SUBTILISIN-RELATED"/>
    <property type="match status" value="1"/>
</dbReference>
<feature type="domain" description="Peptidase S8/S53" evidence="7">
    <location>
        <begin position="37"/>
        <end position="282"/>
    </location>
</feature>
<dbReference type="GO" id="GO:0004252">
    <property type="term" value="F:serine-type endopeptidase activity"/>
    <property type="evidence" value="ECO:0007669"/>
    <property type="project" value="UniProtKB-UniRule"/>
</dbReference>